<dbReference type="InterPro" id="IPR032456">
    <property type="entry name" value="Peptidase_M48_N"/>
</dbReference>
<dbReference type="Pfam" id="PF16491">
    <property type="entry name" value="Peptidase_M48_N"/>
    <property type="match status" value="1"/>
</dbReference>
<evidence type="ECO:0000256" key="5">
    <source>
        <dbReference type="ARBA" id="ARBA00023049"/>
    </source>
</evidence>
<dbReference type="Proteomes" id="UP000006867">
    <property type="component" value="Chromosome"/>
</dbReference>
<feature type="domain" description="Peptidase M48" evidence="9">
    <location>
        <begin position="207"/>
        <end position="414"/>
    </location>
</feature>
<dbReference type="CDD" id="cd07343">
    <property type="entry name" value="M48A_Zmpste24p_like"/>
    <property type="match status" value="1"/>
</dbReference>
<evidence type="ECO:0000256" key="8">
    <source>
        <dbReference type="SAM" id="Phobius"/>
    </source>
</evidence>
<keyword evidence="1 6" id="KW-0645">Protease</keyword>
<keyword evidence="3 6" id="KW-0378">Hydrolase</keyword>
<dbReference type="InterPro" id="IPR001915">
    <property type="entry name" value="Peptidase_M48"/>
</dbReference>
<keyword evidence="12" id="KW-1185">Reference proteome</keyword>
<dbReference type="EMBL" id="CP002207">
    <property type="protein sequence ID" value="ADP31507.1"/>
    <property type="molecule type" value="Genomic_DNA"/>
</dbReference>
<evidence type="ECO:0000256" key="3">
    <source>
        <dbReference type="ARBA" id="ARBA00022801"/>
    </source>
</evidence>
<dbReference type="Pfam" id="PF01435">
    <property type="entry name" value="Peptidase_M48"/>
    <property type="match status" value="1"/>
</dbReference>
<protein>
    <submittedName>
        <fullName evidence="11">Membrane metalloprotease</fullName>
    </submittedName>
</protein>
<dbReference type="PANTHER" id="PTHR10120">
    <property type="entry name" value="CAAX PRENYL PROTEASE 1"/>
    <property type="match status" value="1"/>
</dbReference>
<feature type="transmembrane region" description="Helical" evidence="8">
    <location>
        <begin position="287"/>
        <end position="305"/>
    </location>
</feature>
<dbReference type="InterPro" id="IPR027057">
    <property type="entry name" value="CAXX_Prtase_1"/>
</dbReference>
<name>A0ABM5LUM2_BACA1</name>
<reference evidence="11 12" key="1">
    <citation type="journal article" date="2011" name="Front. Microbiol.">
        <title>Genomic signatures of strain selection and enhancement in Bacillus atrophaeus var. globigii, a historical biowarfare simulant.</title>
        <authorList>
            <person name="Gibbons H.S."/>
            <person name="Broomall S.M."/>
            <person name="McNew L.A."/>
            <person name="Daligault H."/>
            <person name="Chapman C."/>
            <person name="Bruce D."/>
            <person name="Karavis M."/>
            <person name="Krepps M."/>
            <person name="McGregor P.A."/>
            <person name="Hong C."/>
            <person name="Park K.H."/>
            <person name="Akmal A."/>
            <person name="Feldman A."/>
            <person name="Lin J.S."/>
            <person name="Chang W.E."/>
            <person name="Higgs B.W."/>
            <person name="Demirev P."/>
            <person name="Lindquist J."/>
            <person name="Liem A."/>
            <person name="Fochler E."/>
            <person name="Read T.D."/>
            <person name="Tapia R."/>
            <person name="Johnson S."/>
            <person name="Bishop-Lilly K.A."/>
            <person name="Detter C."/>
            <person name="Han C."/>
            <person name="Sozhamannan S."/>
            <person name="Rosenzweig C.N."/>
            <person name="Skowronski E.W."/>
        </authorList>
    </citation>
    <scope>NUCLEOTIDE SEQUENCE [LARGE SCALE GENOMIC DNA]</scope>
    <source>
        <strain evidence="11 12">1942</strain>
    </source>
</reference>
<comment type="similarity">
    <text evidence="6">Belongs to the peptidase M48 family.</text>
</comment>
<feature type="region of interest" description="Disordered" evidence="7">
    <location>
        <begin position="408"/>
        <end position="430"/>
    </location>
</feature>
<dbReference type="GO" id="GO:0008237">
    <property type="term" value="F:metallopeptidase activity"/>
    <property type="evidence" value="ECO:0007669"/>
    <property type="project" value="UniProtKB-KW"/>
</dbReference>
<feature type="transmembrane region" description="Helical" evidence="8">
    <location>
        <begin position="326"/>
        <end position="344"/>
    </location>
</feature>
<evidence type="ECO:0000313" key="12">
    <source>
        <dbReference type="Proteomes" id="UP000006867"/>
    </source>
</evidence>
<keyword evidence="8" id="KW-1133">Transmembrane helix</keyword>
<evidence type="ECO:0000256" key="6">
    <source>
        <dbReference type="RuleBase" id="RU003983"/>
    </source>
</evidence>
<accession>A0ABM5LUM2</accession>
<keyword evidence="8" id="KW-0472">Membrane</keyword>
<keyword evidence="4 6" id="KW-0862">Zinc</keyword>
<evidence type="ECO:0000313" key="11">
    <source>
        <dbReference type="EMBL" id="ADP31507.1"/>
    </source>
</evidence>
<feature type="transmembrane region" description="Helical" evidence="8">
    <location>
        <begin position="63"/>
        <end position="82"/>
    </location>
</feature>
<feature type="transmembrane region" description="Helical" evidence="8">
    <location>
        <begin position="175"/>
        <end position="198"/>
    </location>
</feature>
<evidence type="ECO:0000256" key="7">
    <source>
        <dbReference type="SAM" id="MobiDB-lite"/>
    </source>
</evidence>
<comment type="cofactor">
    <cofactor evidence="6">
        <name>Zn(2+)</name>
        <dbReference type="ChEBI" id="CHEBI:29105"/>
    </cofactor>
    <text evidence="6">Binds 1 zinc ion per subunit.</text>
</comment>
<feature type="domain" description="CAAX prenyl protease 1 N-terminal" evidence="10">
    <location>
        <begin position="44"/>
        <end position="203"/>
    </location>
</feature>
<evidence type="ECO:0000256" key="2">
    <source>
        <dbReference type="ARBA" id="ARBA00022723"/>
    </source>
</evidence>
<keyword evidence="8" id="KW-0812">Transmembrane</keyword>
<feature type="transmembrane region" description="Helical" evidence="8">
    <location>
        <begin position="5"/>
        <end position="23"/>
    </location>
</feature>
<gene>
    <name evidence="11" type="ordered locus">BATR1942_02755</name>
</gene>
<organism evidence="11 12">
    <name type="scientific">Bacillus atrophaeus (strain 1942)</name>
    <dbReference type="NCBI Taxonomy" id="720555"/>
    <lineage>
        <taxon>Bacteria</taxon>
        <taxon>Bacillati</taxon>
        <taxon>Bacillota</taxon>
        <taxon>Bacilli</taxon>
        <taxon>Bacillales</taxon>
        <taxon>Bacillaceae</taxon>
        <taxon>Bacillus</taxon>
    </lineage>
</organism>
<evidence type="ECO:0000256" key="4">
    <source>
        <dbReference type="ARBA" id="ARBA00022833"/>
    </source>
</evidence>
<sequence length="430" mass="48884">MRKWIAGAGLVYVLYGLFIYWYLFMTGDAAVPEAVRGTEADPASFMKPSQLAVAEQYSNIKNFLFFIGIPLDWFLFFILLITGISKKIKQWMATAVRFQFLQVAGFVFVLSLIVAAVTLPLDWIGYQVALDYNISTQTAASWAKDQIIDFWIGFPLFTVCVLVFYWLISKHEKRWWLYAWCLTVPFTLFLFFLQPVVIDPLYNDFYPLQNKELESKILALANEADIPADHVYEVNMSEKTNALNAYVTGIGANKRIVLWDTTLNKLNDSEILFIMGHEMGHYVMKHVYIGLAGYLLLSLAGLYVIDKIYRQVVRTFGARLHINGKGDIAALPLLLLLISVLTFASTPFSNAVSRYQENAADQYGMELTRDREAAVDTFQDLAVTGLTQVNPPLLVKVFRNSHPSIMERIEHAETNEKTEEDPTSKPDSDQ</sequence>
<feature type="transmembrane region" description="Helical" evidence="8">
    <location>
        <begin position="146"/>
        <end position="168"/>
    </location>
</feature>
<proteinExistence type="inferred from homology"/>
<dbReference type="RefSeq" id="WP_003327718.1">
    <property type="nucleotide sequence ID" value="NC_014639.1"/>
</dbReference>
<keyword evidence="5 6" id="KW-0482">Metalloprotease</keyword>
<evidence type="ECO:0000256" key="1">
    <source>
        <dbReference type="ARBA" id="ARBA00022670"/>
    </source>
</evidence>
<evidence type="ECO:0000259" key="10">
    <source>
        <dbReference type="Pfam" id="PF16491"/>
    </source>
</evidence>
<feature type="transmembrane region" description="Helical" evidence="8">
    <location>
        <begin position="103"/>
        <end position="126"/>
    </location>
</feature>
<evidence type="ECO:0000259" key="9">
    <source>
        <dbReference type="Pfam" id="PF01435"/>
    </source>
</evidence>
<keyword evidence="2" id="KW-0479">Metal-binding</keyword>
<dbReference type="Gene3D" id="3.30.2010.10">
    <property type="entry name" value="Metalloproteases ('zincins'), catalytic domain"/>
    <property type="match status" value="1"/>
</dbReference>